<evidence type="ECO:0000313" key="3">
    <source>
        <dbReference type="Proteomes" id="UP000177565"/>
    </source>
</evidence>
<dbReference type="AlphaFoldDB" id="A0A1G2MWA8"/>
<gene>
    <name evidence="2" type="ORF">A3C06_04230</name>
</gene>
<keyword evidence="1" id="KW-1133">Transmembrane helix</keyword>
<name>A0A1G2MWA8_9BACT</name>
<keyword evidence="1" id="KW-0812">Transmembrane</keyword>
<sequence length="116" mass="13085">MNRCAIAYLFIAGIGVYILLAMITMPFSGRIVFKDASKKVTPPLYISRGMTNMRKRVITMSFRKNPKADVESARCIGSFPDLASAFGFFVLRTVRVQGLLTGYLITYKDTFPRFLI</sequence>
<organism evidence="2 3">
    <name type="scientific">Candidatus Taylorbacteria bacterium RIFCSPHIGHO2_02_FULL_46_13</name>
    <dbReference type="NCBI Taxonomy" id="1802312"/>
    <lineage>
        <taxon>Bacteria</taxon>
        <taxon>Candidatus Tayloriibacteriota</taxon>
    </lineage>
</organism>
<accession>A0A1G2MWA8</accession>
<protein>
    <submittedName>
        <fullName evidence="2">Uncharacterized protein</fullName>
    </submittedName>
</protein>
<proteinExistence type="predicted"/>
<feature type="transmembrane region" description="Helical" evidence="1">
    <location>
        <begin position="6"/>
        <end position="29"/>
    </location>
</feature>
<reference evidence="2 3" key="1">
    <citation type="journal article" date="2016" name="Nat. Commun.">
        <title>Thousands of microbial genomes shed light on interconnected biogeochemical processes in an aquifer system.</title>
        <authorList>
            <person name="Anantharaman K."/>
            <person name="Brown C.T."/>
            <person name="Hug L.A."/>
            <person name="Sharon I."/>
            <person name="Castelle C.J."/>
            <person name="Probst A.J."/>
            <person name="Thomas B.C."/>
            <person name="Singh A."/>
            <person name="Wilkins M.J."/>
            <person name="Karaoz U."/>
            <person name="Brodie E.L."/>
            <person name="Williams K.H."/>
            <person name="Hubbard S.S."/>
            <person name="Banfield J.F."/>
        </authorList>
    </citation>
    <scope>NUCLEOTIDE SEQUENCE [LARGE SCALE GENOMIC DNA]</scope>
</reference>
<keyword evidence="1" id="KW-0472">Membrane</keyword>
<evidence type="ECO:0000313" key="2">
    <source>
        <dbReference type="EMBL" id="OHA27362.1"/>
    </source>
</evidence>
<dbReference type="EMBL" id="MHRQ01000005">
    <property type="protein sequence ID" value="OHA27362.1"/>
    <property type="molecule type" value="Genomic_DNA"/>
</dbReference>
<comment type="caution">
    <text evidence="2">The sequence shown here is derived from an EMBL/GenBank/DDBJ whole genome shotgun (WGS) entry which is preliminary data.</text>
</comment>
<evidence type="ECO:0000256" key="1">
    <source>
        <dbReference type="SAM" id="Phobius"/>
    </source>
</evidence>
<dbReference type="Proteomes" id="UP000177565">
    <property type="component" value="Unassembled WGS sequence"/>
</dbReference>